<protein>
    <submittedName>
        <fullName evidence="2">Uncharacterized protein</fullName>
    </submittedName>
</protein>
<dbReference type="EMBL" id="JAUZQC010000023">
    <property type="protein sequence ID" value="KAK5849952.1"/>
    <property type="molecule type" value="Genomic_DNA"/>
</dbReference>
<sequence>MGRSRTEHSRSPGHDDHTQPQLETITAPPPPFPHLLSFIAAPSHRTVNPQLEHPNQVTPSLSAVPLAPQFPLSAFIVLFSKSSRRGEGVSTAFSITTVNTPSTE</sequence>
<keyword evidence="3" id="KW-1185">Reference proteome</keyword>
<evidence type="ECO:0000256" key="1">
    <source>
        <dbReference type="SAM" id="MobiDB-lite"/>
    </source>
</evidence>
<dbReference type="Proteomes" id="UP001346869">
    <property type="component" value="Unassembled WGS sequence"/>
</dbReference>
<proteinExistence type="predicted"/>
<gene>
    <name evidence="2" type="ORF">PBY51_014245</name>
</gene>
<organism evidence="2 3">
    <name type="scientific">Eleginops maclovinus</name>
    <name type="common">Patagonian blennie</name>
    <name type="synonym">Eleginus maclovinus</name>
    <dbReference type="NCBI Taxonomy" id="56733"/>
    <lineage>
        <taxon>Eukaryota</taxon>
        <taxon>Metazoa</taxon>
        <taxon>Chordata</taxon>
        <taxon>Craniata</taxon>
        <taxon>Vertebrata</taxon>
        <taxon>Euteleostomi</taxon>
        <taxon>Actinopterygii</taxon>
        <taxon>Neopterygii</taxon>
        <taxon>Teleostei</taxon>
        <taxon>Neoteleostei</taxon>
        <taxon>Acanthomorphata</taxon>
        <taxon>Eupercaria</taxon>
        <taxon>Perciformes</taxon>
        <taxon>Notothenioidei</taxon>
        <taxon>Eleginopidae</taxon>
        <taxon>Eleginops</taxon>
    </lineage>
</organism>
<reference evidence="2 3" key="1">
    <citation type="journal article" date="2023" name="Genes (Basel)">
        <title>Chromosome-Level Genome Assembly and Circadian Gene Repertoire of the Patagonia Blennie Eleginops maclovinus-The Closest Ancestral Proxy of Antarctic Cryonotothenioids.</title>
        <authorList>
            <person name="Cheng C.C."/>
            <person name="Rivera-Colon A.G."/>
            <person name="Minhas B.F."/>
            <person name="Wilson L."/>
            <person name="Rayamajhi N."/>
            <person name="Vargas-Chacoff L."/>
            <person name="Catchen J.M."/>
        </authorList>
    </citation>
    <scope>NUCLEOTIDE SEQUENCE [LARGE SCALE GENOMIC DNA]</scope>
    <source>
        <strain evidence="2">JMC-PN-2008</strain>
    </source>
</reference>
<reference evidence="2 3" key="2">
    <citation type="journal article" date="2023" name="Mol. Biol. Evol.">
        <title>Genomics of Secondarily Temperate Adaptation in the Only Non-Antarctic Icefish.</title>
        <authorList>
            <person name="Rivera-Colon A.G."/>
            <person name="Rayamajhi N."/>
            <person name="Minhas B.F."/>
            <person name="Madrigal G."/>
            <person name="Bilyk K.T."/>
            <person name="Yoon V."/>
            <person name="Hune M."/>
            <person name="Gregory S."/>
            <person name="Cheng C.H.C."/>
            <person name="Catchen J.M."/>
        </authorList>
    </citation>
    <scope>NUCLEOTIDE SEQUENCE [LARGE SCALE GENOMIC DNA]</scope>
    <source>
        <strain evidence="2">JMC-PN-2008</strain>
    </source>
</reference>
<feature type="compositionally biased region" description="Basic and acidic residues" evidence="1">
    <location>
        <begin position="1"/>
        <end position="18"/>
    </location>
</feature>
<name>A0AAN7WWB1_ELEMC</name>
<accession>A0AAN7WWB1</accession>
<comment type="caution">
    <text evidence="2">The sequence shown here is derived from an EMBL/GenBank/DDBJ whole genome shotgun (WGS) entry which is preliminary data.</text>
</comment>
<feature type="region of interest" description="Disordered" evidence="1">
    <location>
        <begin position="1"/>
        <end position="36"/>
    </location>
</feature>
<evidence type="ECO:0000313" key="2">
    <source>
        <dbReference type="EMBL" id="KAK5849952.1"/>
    </source>
</evidence>
<dbReference type="AlphaFoldDB" id="A0AAN7WWB1"/>
<evidence type="ECO:0000313" key="3">
    <source>
        <dbReference type="Proteomes" id="UP001346869"/>
    </source>
</evidence>